<name>A0A9D4MPZ5_DREPO</name>
<dbReference type="GO" id="GO:0005576">
    <property type="term" value="C:extracellular region"/>
    <property type="evidence" value="ECO:0007669"/>
    <property type="project" value="InterPro"/>
</dbReference>
<comment type="caution">
    <text evidence="2">The sequence shown here is derived from an EMBL/GenBank/DDBJ whole genome shotgun (WGS) entry which is preliminary data.</text>
</comment>
<feature type="chain" id="PRO_5039348726" evidence="1">
    <location>
        <begin position="18"/>
        <end position="206"/>
    </location>
</feature>
<accession>A0A9D4MPZ5</accession>
<dbReference type="GO" id="GO:0007160">
    <property type="term" value="P:cell-matrix adhesion"/>
    <property type="evidence" value="ECO:0007669"/>
    <property type="project" value="InterPro"/>
</dbReference>
<dbReference type="GO" id="GO:0005764">
    <property type="term" value="C:lysosome"/>
    <property type="evidence" value="ECO:0007669"/>
    <property type="project" value="TreeGrafter"/>
</dbReference>
<reference evidence="2" key="2">
    <citation type="submission" date="2020-11" db="EMBL/GenBank/DDBJ databases">
        <authorList>
            <person name="McCartney M.A."/>
            <person name="Auch B."/>
            <person name="Kono T."/>
            <person name="Mallez S."/>
            <person name="Becker A."/>
            <person name="Gohl D.M."/>
            <person name="Silverstein K.A.T."/>
            <person name="Koren S."/>
            <person name="Bechman K.B."/>
            <person name="Herman A."/>
            <person name="Abrahante J.E."/>
            <person name="Garbe J."/>
        </authorList>
    </citation>
    <scope>NUCLEOTIDE SEQUENCE</scope>
    <source>
        <strain evidence="2">Duluth1</strain>
        <tissue evidence="2">Whole animal</tissue>
    </source>
</reference>
<evidence type="ECO:0000256" key="1">
    <source>
        <dbReference type="SAM" id="SignalP"/>
    </source>
</evidence>
<dbReference type="PANTHER" id="PTHR10697">
    <property type="entry name" value="MAMMALIAN EPENDYMIN-RELATED PROTEIN 1"/>
    <property type="match status" value="1"/>
</dbReference>
<evidence type="ECO:0000313" key="3">
    <source>
        <dbReference type="Proteomes" id="UP000828390"/>
    </source>
</evidence>
<proteinExistence type="predicted"/>
<dbReference type="InterPro" id="IPR001299">
    <property type="entry name" value="Ependymin"/>
</dbReference>
<dbReference type="Proteomes" id="UP000828390">
    <property type="component" value="Unassembled WGS sequence"/>
</dbReference>
<feature type="signal peptide" evidence="1">
    <location>
        <begin position="1"/>
        <end position="17"/>
    </location>
</feature>
<dbReference type="Pfam" id="PF00811">
    <property type="entry name" value="Ependymin"/>
    <property type="match status" value="1"/>
</dbReference>
<reference evidence="2" key="1">
    <citation type="journal article" date="2019" name="bioRxiv">
        <title>The Genome of the Zebra Mussel, Dreissena polymorpha: A Resource for Invasive Species Research.</title>
        <authorList>
            <person name="McCartney M.A."/>
            <person name="Auch B."/>
            <person name="Kono T."/>
            <person name="Mallez S."/>
            <person name="Zhang Y."/>
            <person name="Obille A."/>
            <person name="Becker A."/>
            <person name="Abrahante J.E."/>
            <person name="Garbe J."/>
            <person name="Badalamenti J.P."/>
            <person name="Herman A."/>
            <person name="Mangelson H."/>
            <person name="Liachko I."/>
            <person name="Sullivan S."/>
            <person name="Sone E.D."/>
            <person name="Koren S."/>
            <person name="Silverstein K.A.T."/>
            <person name="Beckman K.B."/>
            <person name="Gohl D.M."/>
        </authorList>
    </citation>
    <scope>NUCLEOTIDE SEQUENCE</scope>
    <source>
        <strain evidence="2">Duluth1</strain>
        <tissue evidence="2">Whole animal</tissue>
    </source>
</reference>
<dbReference type="EMBL" id="JAIWYP010000001">
    <property type="protein sequence ID" value="KAH3881692.1"/>
    <property type="molecule type" value="Genomic_DNA"/>
</dbReference>
<dbReference type="GO" id="GO:0005509">
    <property type="term" value="F:calcium ion binding"/>
    <property type="evidence" value="ECO:0007669"/>
    <property type="project" value="InterPro"/>
</dbReference>
<evidence type="ECO:0000313" key="2">
    <source>
        <dbReference type="EMBL" id="KAH3881692.1"/>
    </source>
</evidence>
<gene>
    <name evidence="2" type="ORF">DPMN_005619</name>
</gene>
<keyword evidence="3" id="KW-1185">Reference proteome</keyword>
<organism evidence="2 3">
    <name type="scientific">Dreissena polymorpha</name>
    <name type="common">Zebra mussel</name>
    <name type="synonym">Mytilus polymorpha</name>
    <dbReference type="NCBI Taxonomy" id="45954"/>
    <lineage>
        <taxon>Eukaryota</taxon>
        <taxon>Metazoa</taxon>
        <taxon>Spiralia</taxon>
        <taxon>Lophotrochozoa</taxon>
        <taxon>Mollusca</taxon>
        <taxon>Bivalvia</taxon>
        <taxon>Autobranchia</taxon>
        <taxon>Heteroconchia</taxon>
        <taxon>Euheterodonta</taxon>
        <taxon>Imparidentia</taxon>
        <taxon>Neoheterodontei</taxon>
        <taxon>Myida</taxon>
        <taxon>Dreissenoidea</taxon>
        <taxon>Dreissenidae</taxon>
        <taxon>Dreissena</taxon>
    </lineage>
</organism>
<protein>
    <submittedName>
        <fullName evidence="2">Uncharacterized protein</fullName>
    </submittedName>
</protein>
<keyword evidence="1" id="KW-0732">Signal</keyword>
<dbReference type="AlphaFoldDB" id="A0A9D4MPZ5"/>
<sequence>MMRTLVVLSVLVVIAAAAPGDRCCLNTTFSFVLRGTPIAGMNTSTPTIQSQTQLFDYDYDRMIQRVVVNGSSIFPPSSFGYSVVIYNDFKHSKAYNVQNGACTEEPLTASQSPHCIPDSFTKIDSYTIGQNGGLKRLSTWSGAVGGDQMIFDVDENCTPITMTTIGSGGSFVSSFLITDVKNGLLSSSDALEIPQACKHGAGAVGK</sequence>
<dbReference type="PANTHER" id="PTHR10697:SF1">
    <property type="entry name" value="MAMMALIAN EPENDYMIN-RELATED PROTEIN 1"/>
    <property type="match status" value="1"/>
</dbReference>